<sequence>MPLNFEELAQASGEWLKGSGPESDIVISSRIRLARNLAEFPFIARATPADRIEIEKILHARIAASNDSKKFPGELLYVDVSELPEVDRAFLVERQLISRELSESDGARAVAIDKREQYSVMINEEDHLRIQVMHSGLDLETAWAQIDMLDDLIEEQVTYAYNEKLGYLTACPTNVGTGIRVSVMLHLPALVITRQIDKVFRSLQKINLAVRGLYGEGSQAMGDFYQISNQVTLGLSEQELVKKVSDVVPVLIDYERQAREFLVRESQETLHDRVSRAYGILRNAQTISSEETLHLLSSVRMGVNLGLIGDVAIPTVNKLFVHTQPAHLQKLAGMELDSSDRNIERASYLRRHLGGDGANTTHN</sequence>
<feature type="binding site" evidence="5 6">
    <location>
        <begin position="211"/>
        <end position="216"/>
    </location>
    <ligand>
        <name>ATP</name>
        <dbReference type="ChEBI" id="CHEBI:30616"/>
    </ligand>
</feature>
<keyword evidence="1 5" id="KW-0808">Transferase</keyword>
<gene>
    <name evidence="5" type="primary">mcsB</name>
    <name evidence="9" type="ORF">Pan181_22100</name>
</gene>
<comment type="catalytic activity">
    <reaction evidence="5">
        <text>L-arginyl-[protein] + ATP = N(omega)-phospho-L-arginyl-[protein] + ADP + H(+)</text>
        <dbReference type="Rhea" id="RHEA:43384"/>
        <dbReference type="Rhea" id="RHEA-COMP:10532"/>
        <dbReference type="Rhea" id="RHEA-COMP:10533"/>
        <dbReference type="ChEBI" id="CHEBI:15378"/>
        <dbReference type="ChEBI" id="CHEBI:29965"/>
        <dbReference type="ChEBI" id="CHEBI:30616"/>
        <dbReference type="ChEBI" id="CHEBI:83226"/>
        <dbReference type="ChEBI" id="CHEBI:456216"/>
        <dbReference type="EC" id="2.7.14.1"/>
    </reaction>
</comment>
<keyword evidence="3 5" id="KW-0418">Kinase</keyword>
<dbReference type="HAMAP" id="MF_00602">
    <property type="entry name" value="Prot_Arg_kinase"/>
    <property type="match status" value="1"/>
</dbReference>
<dbReference type="InterPro" id="IPR014746">
    <property type="entry name" value="Gln_synth/guanido_kin_cat_dom"/>
</dbReference>
<dbReference type="GO" id="GO:0005524">
    <property type="term" value="F:ATP binding"/>
    <property type="evidence" value="ECO:0007669"/>
    <property type="project" value="UniProtKB-UniRule"/>
</dbReference>
<dbReference type="PROSITE" id="PS00112">
    <property type="entry name" value="PHOSPHAGEN_KINASE"/>
    <property type="match status" value="1"/>
</dbReference>
<dbReference type="GO" id="GO:0005615">
    <property type="term" value="C:extracellular space"/>
    <property type="evidence" value="ECO:0007669"/>
    <property type="project" value="TreeGrafter"/>
</dbReference>
<evidence type="ECO:0000313" key="10">
    <source>
        <dbReference type="Proteomes" id="UP000315750"/>
    </source>
</evidence>
<dbReference type="Pfam" id="PF00217">
    <property type="entry name" value="ATP-gua_Ptrans"/>
    <property type="match status" value="1"/>
</dbReference>
<keyword evidence="10" id="KW-1185">Reference proteome</keyword>
<dbReference type="AlphaFoldDB" id="A0A518AMQ3"/>
<dbReference type="InterPro" id="IPR022414">
    <property type="entry name" value="ATP-guanido_PTrfase_cat"/>
</dbReference>
<keyword evidence="2 5" id="KW-0547">Nucleotide-binding</keyword>
<evidence type="ECO:0000313" key="9">
    <source>
        <dbReference type="EMBL" id="QDU56008.1"/>
    </source>
</evidence>
<dbReference type="OrthoDB" id="9791353at2"/>
<comment type="function">
    <text evidence="5">Catalyzes the specific phosphorylation of arginine residues in proteins.</text>
</comment>
<evidence type="ECO:0000256" key="6">
    <source>
        <dbReference type="PROSITE-ProRule" id="PRU00843"/>
    </source>
</evidence>
<dbReference type="EC" id="2.7.14.1" evidence="5"/>
<evidence type="ECO:0000256" key="7">
    <source>
        <dbReference type="RuleBase" id="RU000505"/>
    </source>
</evidence>
<evidence type="ECO:0000259" key="8">
    <source>
        <dbReference type="PROSITE" id="PS51510"/>
    </source>
</evidence>
<dbReference type="KEGG" id="amuc:Pan181_22100"/>
<dbReference type="GO" id="GO:0046314">
    <property type="term" value="P:phosphocreatine biosynthetic process"/>
    <property type="evidence" value="ECO:0007669"/>
    <property type="project" value="InterPro"/>
</dbReference>
<evidence type="ECO:0000256" key="1">
    <source>
        <dbReference type="ARBA" id="ARBA00022679"/>
    </source>
</evidence>
<dbReference type="PROSITE" id="PS51510">
    <property type="entry name" value="PHOSPHAGEN_KINASE_C"/>
    <property type="match status" value="1"/>
</dbReference>
<dbReference type="GO" id="GO:1990424">
    <property type="term" value="F:protein arginine kinase activity"/>
    <property type="evidence" value="ECO:0007669"/>
    <property type="project" value="UniProtKB-EC"/>
</dbReference>
<dbReference type="NCBIfam" id="NF002194">
    <property type="entry name" value="PRK01059.1-4"/>
    <property type="match status" value="1"/>
</dbReference>
<protein>
    <recommendedName>
        <fullName evidence="5">Protein-arginine kinase</fullName>
        <ecNumber evidence="5">2.7.14.1</ecNumber>
    </recommendedName>
</protein>
<dbReference type="GO" id="GO:0004111">
    <property type="term" value="F:creatine kinase activity"/>
    <property type="evidence" value="ECO:0007669"/>
    <property type="project" value="InterPro"/>
</dbReference>
<dbReference type="RefSeq" id="WP_145246779.1">
    <property type="nucleotide sequence ID" value="NZ_CP036278.1"/>
</dbReference>
<dbReference type="InterPro" id="IPR000749">
    <property type="entry name" value="ATP-guanido_PTrfase"/>
</dbReference>
<feature type="domain" description="Phosphagen kinase C-terminal" evidence="8">
    <location>
        <begin position="25"/>
        <end position="258"/>
    </location>
</feature>
<dbReference type="Proteomes" id="UP000315750">
    <property type="component" value="Chromosome"/>
</dbReference>
<comment type="similarity">
    <text evidence="5 6 7">Belongs to the ATP:guanido phosphotransferase family.</text>
</comment>
<comment type="caution">
    <text evidence="5 6">Lacks conserved residue(s) required for the propagation of feature annotation.</text>
</comment>
<evidence type="ECO:0000256" key="4">
    <source>
        <dbReference type="ARBA" id="ARBA00022840"/>
    </source>
</evidence>
<reference evidence="9 10" key="1">
    <citation type="submission" date="2019-02" db="EMBL/GenBank/DDBJ databases">
        <title>Deep-cultivation of Planctomycetes and their phenomic and genomic characterization uncovers novel biology.</title>
        <authorList>
            <person name="Wiegand S."/>
            <person name="Jogler M."/>
            <person name="Boedeker C."/>
            <person name="Pinto D."/>
            <person name="Vollmers J."/>
            <person name="Rivas-Marin E."/>
            <person name="Kohn T."/>
            <person name="Peeters S.H."/>
            <person name="Heuer A."/>
            <person name="Rast P."/>
            <person name="Oberbeckmann S."/>
            <person name="Bunk B."/>
            <person name="Jeske O."/>
            <person name="Meyerdierks A."/>
            <person name="Storesund J.E."/>
            <person name="Kallscheuer N."/>
            <person name="Luecker S."/>
            <person name="Lage O.M."/>
            <person name="Pohl T."/>
            <person name="Merkel B.J."/>
            <person name="Hornburger P."/>
            <person name="Mueller R.-W."/>
            <person name="Bruemmer F."/>
            <person name="Labrenz M."/>
            <person name="Spormann A.M."/>
            <person name="Op den Camp H."/>
            <person name="Overmann J."/>
            <person name="Amann R."/>
            <person name="Jetten M.S.M."/>
            <person name="Mascher T."/>
            <person name="Medema M.H."/>
            <person name="Devos D.P."/>
            <person name="Kaster A.-K."/>
            <person name="Ovreas L."/>
            <person name="Rohde M."/>
            <person name="Galperin M.Y."/>
            <person name="Jogler C."/>
        </authorList>
    </citation>
    <scope>NUCLEOTIDE SEQUENCE [LARGE SCALE GENOMIC DNA]</scope>
    <source>
        <strain evidence="9 10">Pan181</strain>
    </source>
</reference>
<evidence type="ECO:0000256" key="2">
    <source>
        <dbReference type="ARBA" id="ARBA00022741"/>
    </source>
</evidence>
<dbReference type="SUPFAM" id="SSF55931">
    <property type="entry name" value="Glutamine synthetase/guanido kinase"/>
    <property type="match status" value="1"/>
</dbReference>
<evidence type="ECO:0000256" key="3">
    <source>
        <dbReference type="ARBA" id="ARBA00022777"/>
    </source>
</evidence>
<feature type="binding site" evidence="5 6">
    <location>
        <position position="129"/>
    </location>
    <ligand>
        <name>ATP</name>
        <dbReference type="ChEBI" id="CHEBI:30616"/>
    </ligand>
</feature>
<organism evidence="9 10">
    <name type="scientific">Aeoliella mucimassa</name>
    <dbReference type="NCBI Taxonomy" id="2527972"/>
    <lineage>
        <taxon>Bacteria</taxon>
        <taxon>Pseudomonadati</taxon>
        <taxon>Planctomycetota</taxon>
        <taxon>Planctomycetia</taxon>
        <taxon>Pirellulales</taxon>
        <taxon>Lacipirellulaceae</taxon>
        <taxon>Aeoliella</taxon>
    </lineage>
</organism>
<dbReference type="CDD" id="cd07930">
    <property type="entry name" value="bacterial_phosphagen_kinase"/>
    <property type="match status" value="1"/>
</dbReference>
<dbReference type="InterPro" id="IPR022415">
    <property type="entry name" value="ATP-guanido_PTrfase_AS"/>
</dbReference>
<evidence type="ECO:0000256" key="5">
    <source>
        <dbReference type="HAMAP-Rule" id="MF_00602"/>
    </source>
</evidence>
<dbReference type="EMBL" id="CP036278">
    <property type="protein sequence ID" value="QDU56008.1"/>
    <property type="molecule type" value="Genomic_DNA"/>
</dbReference>
<proteinExistence type="inferred from homology"/>
<name>A0A518AMQ3_9BACT</name>
<feature type="binding site" evidence="6">
    <location>
        <begin position="180"/>
        <end position="184"/>
    </location>
    <ligand>
        <name>ATP</name>
        <dbReference type="ChEBI" id="CHEBI:30616"/>
    </ligand>
</feature>
<accession>A0A518AMQ3</accession>
<dbReference type="PANTHER" id="PTHR11547">
    <property type="entry name" value="ARGININE OR CREATINE KINASE"/>
    <property type="match status" value="1"/>
</dbReference>
<dbReference type="InterPro" id="IPR023660">
    <property type="entry name" value="Arg_Kinase"/>
</dbReference>
<feature type="binding site" evidence="5 6">
    <location>
        <begin position="28"/>
        <end position="32"/>
    </location>
    <ligand>
        <name>ATP</name>
        <dbReference type="ChEBI" id="CHEBI:30616"/>
    </ligand>
</feature>
<dbReference type="Gene3D" id="3.30.590.10">
    <property type="entry name" value="Glutamine synthetase/guanido kinase, catalytic domain"/>
    <property type="match status" value="1"/>
</dbReference>
<dbReference type="PANTHER" id="PTHR11547:SF38">
    <property type="entry name" value="ARGININE KINASE 1-RELATED"/>
    <property type="match status" value="1"/>
</dbReference>
<keyword evidence="4 5" id="KW-0067">ATP-binding</keyword>